<organism evidence="2 3">
    <name type="scientific">Luteimonas soli</name>
    <dbReference type="NCBI Taxonomy" id="1648966"/>
    <lineage>
        <taxon>Bacteria</taxon>
        <taxon>Pseudomonadati</taxon>
        <taxon>Pseudomonadota</taxon>
        <taxon>Gammaproteobacteria</taxon>
        <taxon>Lysobacterales</taxon>
        <taxon>Lysobacteraceae</taxon>
        <taxon>Luteimonas</taxon>
    </lineage>
</organism>
<feature type="signal peptide" evidence="1">
    <location>
        <begin position="1"/>
        <end position="22"/>
    </location>
</feature>
<comment type="caution">
    <text evidence="2">The sequence shown here is derived from an EMBL/GenBank/DDBJ whole genome shotgun (WGS) entry which is preliminary data.</text>
</comment>
<feature type="chain" id="PRO_5045455841" evidence="1">
    <location>
        <begin position="23"/>
        <end position="165"/>
    </location>
</feature>
<dbReference type="Proteomes" id="UP001595705">
    <property type="component" value="Unassembled WGS sequence"/>
</dbReference>
<evidence type="ECO:0000313" key="2">
    <source>
        <dbReference type="EMBL" id="MFC3717439.1"/>
    </source>
</evidence>
<gene>
    <name evidence="2" type="ORF">ACFONC_14905</name>
</gene>
<evidence type="ECO:0000256" key="1">
    <source>
        <dbReference type="SAM" id="SignalP"/>
    </source>
</evidence>
<protein>
    <submittedName>
        <fullName evidence="2">Uncharacterized protein</fullName>
    </submittedName>
</protein>
<keyword evidence="3" id="KW-1185">Reference proteome</keyword>
<dbReference type="EMBL" id="JBHRYA010000012">
    <property type="protein sequence ID" value="MFC3717439.1"/>
    <property type="molecule type" value="Genomic_DNA"/>
</dbReference>
<keyword evidence="1" id="KW-0732">Signal</keyword>
<sequence length="165" mass="18303">MKRCITHAASMLLLLWVSGANACVTFPPIETPDIRKVADSADIVAVIHVDQVGWRTPEEEAEFHRLWERPPMDEAFSYPARSAQFSVERIFKGQVPANVSIRSGSVDCEIILTEGQDYVLFANLPSDDDRLVPLRGTFPLDATRHSAALLADLESHFTHSNSTSP</sequence>
<accession>A0ABV7XN89</accession>
<proteinExistence type="predicted"/>
<dbReference type="RefSeq" id="WP_386745395.1">
    <property type="nucleotide sequence ID" value="NZ_JBHRYA010000012.1"/>
</dbReference>
<name>A0ABV7XN89_9GAMM</name>
<evidence type="ECO:0000313" key="3">
    <source>
        <dbReference type="Proteomes" id="UP001595705"/>
    </source>
</evidence>
<reference evidence="3" key="1">
    <citation type="journal article" date="2019" name="Int. J. Syst. Evol. Microbiol.">
        <title>The Global Catalogue of Microorganisms (GCM) 10K type strain sequencing project: providing services to taxonomists for standard genome sequencing and annotation.</title>
        <authorList>
            <consortium name="The Broad Institute Genomics Platform"/>
            <consortium name="The Broad Institute Genome Sequencing Center for Infectious Disease"/>
            <person name="Wu L."/>
            <person name="Ma J."/>
        </authorList>
    </citation>
    <scope>NUCLEOTIDE SEQUENCE [LARGE SCALE GENOMIC DNA]</scope>
    <source>
        <strain evidence="3">KCTC 42441</strain>
    </source>
</reference>